<dbReference type="Proteomes" id="UP000248856">
    <property type="component" value="Unassembled WGS sequence"/>
</dbReference>
<feature type="signal peptide" evidence="2">
    <location>
        <begin position="1"/>
        <end position="23"/>
    </location>
</feature>
<dbReference type="Pfam" id="PF12836">
    <property type="entry name" value="HHH_3"/>
    <property type="match status" value="1"/>
</dbReference>
<evidence type="ECO:0000313" key="4">
    <source>
        <dbReference type="EMBL" id="RAR85417.1"/>
    </source>
</evidence>
<dbReference type="AlphaFoldDB" id="A0A328ZRG3"/>
<dbReference type="InterPro" id="IPR010994">
    <property type="entry name" value="RuvA_2-like"/>
</dbReference>
<dbReference type="GO" id="GO:0006281">
    <property type="term" value="P:DNA repair"/>
    <property type="evidence" value="ECO:0007669"/>
    <property type="project" value="InterPro"/>
</dbReference>
<dbReference type="OrthoDB" id="8687931at2"/>
<dbReference type="InterPro" id="IPR003583">
    <property type="entry name" value="Hlx-hairpin-Hlx_DNA-bd_motif"/>
</dbReference>
<evidence type="ECO:0000313" key="5">
    <source>
        <dbReference type="Proteomes" id="UP000248856"/>
    </source>
</evidence>
<gene>
    <name evidence="4" type="ORF">AX018_100545</name>
</gene>
<dbReference type="Gene3D" id="1.10.150.320">
    <property type="entry name" value="Photosystem II 12 kDa extrinsic protein"/>
    <property type="match status" value="1"/>
</dbReference>
<feature type="domain" description="Helix-hairpin-helix DNA-binding motif class 1" evidence="3">
    <location>
        <begin position="63"/>
        <end position="82"/>
    </location>
</feature>
<proteinExistence type="predicted"/>
<feature type="region of interest" description="Disordered" evidence="1">
    <location>
        <begin position="82"/>
        <end position="101"/>
    </location>
</feature>
<comment type="caution">
    <text evidence="4">The sequence shown here is derived from an EMBL/GenBank/DDBJ whole genome shotgun (WGS) entry which is preliminary data.</text>
</comment>
<evidence type="ECO:0000256" key="2">
    <source>
        <dbReference type="SAM" id="SignalP"/>
    </source>
</evidence>
<accession>A0A328ZRG3</accession>
<feature type="domain" description="Helix-hairpin-helix DNA-binding motif class 1" evidence="3">
    <location>
        <begin position="33"/>
        <end position="52"/>
    </location>
</feature>
<organism evidence="4 5">
    <name type="scientific">Paracidovorax anthurii</name>
    <dbReference type="NCBI Taxonomy" id="78229"/>
    <lineage>
        <taxon>Bacteria</taxon>
        <taxon>Pseudomonadati</taxon>
        <taxon>Pseudomonadota</taxon>
        <taxon>Betaproteobacteria</taxon>
        <taxon>Burkholderiales</taxon>
        <taxon>Comamonadaceae</taxon>
        <taxon>Paracidovorax</taxon>
    </lineage>
</organism>
<dbReference type="RefSeq" id="WP_111876052.1">
    <property type="nucleotide sequence ID" value="NZ_CBCSGC010000004.1"/>
</dbReference>
<reference evidence="4 5" key="1">
    <citation type="submission" date="2018-06" db="EMBL/GenBank/DDBJ databases">
        <title>Genomic Encyclopedia of Archaeal and Bacterial Type Strains, Phase II (KMG-II): from individual species to whole genera.</title>
        <authorList>
            <person name="Goeker M."/>
        </authorList>
    </citation>
    <scope>NUCLEOTIDE SEQUENCE [LARGE SCALE GENOMIC DNA]</scope>
    <source>
        <strain evidence="4 5">CFPB 3232</strain>
    </source>
</reference>
<keyword evidence="2" id="KW-0732">Signal</keyword>
<keyword evidence="5" id="KW-1185">Reference proteome</keyword>
<protein>
    <submittedName>
        <fullName evidence="4">Competence protein ComEA</fullName>
    </submittedName>
</protein>
<dbReference type="SUPFAM" id="SSF47781">
    <property type="entry name" value="RuvA domain 2-like"/>
    <property type="match status" value="1"/>
</dbReference>
<dbReference type="SMART" id="SM00278">
    <property type="entry name" value="HhH1"/>
    <property type="match status" value="2"/>
</dbReference>
<sequence>MPIDRIRWLALAVLLPAAQAAWAATDVNTASVAELDGIKGIGPAMSRRILEARARAPFADWPDLVARVPGLGRQTAAKLSHEGLTVNGTALPPPPADAPAR</sequence>
<dbReference type="EMBL" id="QLTA01000005">
    <property type="protein sequence ID" value="RAR85417.1"/>
    <property type="molecule type" value="Genomic_DNA"/>
</dbReference>
<evidence type="ECO:0000256" key="1">
    <source>
        <dbReference type="SAM" id="MobiDB-lite"/>
    </source>
</evidence>
<feature type="compositionally biased region" description="Pro residues" evidence="1">
    <location>
        <begin position="91"/>
        <end position="101"/>
    </location>
</feature>
<feature type="chain" id="PRO_5016267574" evidence="2">
    <location>
        <begin position="24"/>
        <end position="101"/>
    </location>
</feature>
<name>A0A328ZRG3_9BURK</name>
<dbReference type="GO" id="GO:0003677">
    <property type="term" value="F:DNA binding"/>
    <property type="evidence" value="ECO:0007669"/>
    <property type="project" value="InterPro"/>
</dbReference>
<evidence type="ECO:0000259" key="3">
    <source>
        <dbReference type="SMART" id="SM00278"/>
    </source>
</evidence>